<dbReference type="PROSITE" id="PS50927">
    <property type="entry name" value="BULB_LECTIN"/>
    <property type="match status" value="1"/>
</dbReference>
<feature type="domain" description="Bulb-type lectin" evidence="3">
    <location>
        <begin position="71"/>
        <end position="197"/>
    </location>
</feature>
<keyword evidence="5" id="KW-1185">Reference proteome</keyword>
<dbReference type="EMBL" id="BSDZ01000010">
    <property type="protein sequence ID" value="GLI61258.1"/>
    <property type="molecule type" value="Genomic_DNA"/>
</dbReference>
<reference evidence="4 5" key="1">
    <citation type="journal article" date="2023" name="IScience">
        <title>Expanded male sex-determining region conserved during the evolution of homothallism in the green alga Volvox.</title>
        <authorList>
            <person name="Yamamoto K."/>
            <person name="Matsuzaki R."/>
            <person name="Mahakham W."/>
            <person name="Heman W."/>
            <person name="Sekimoto H."/>
            <person name="Kawachi M."/>
            <person name="Minakuchi Y."/>
            <person name="Toyoda A."/>
            <person name="Nozaki H."/>
        </authorList>
    </citation>
    <scope>NUCLEOTIDE SEQUENCE [LARGE SCALE GENOMIC DNA]</scope>
    <source>
        <strain evidence="4 5">NIES-4468</strain>
    </source>
</reference>
<evidence type="ECO:0000313" key="4">
    <source>
        <dbReference type="EMBL" id="GLI61258.1"/>
    </source>
</evidence>
<dbReference type="InterPro" id="IPR001480">
    <property type="entry name" value="Bulb-type_lectin_dom"/>
</dbReference>
<evidence type="ECO:0000256" key="2">
    <source>
        <dbReference type="SAM" id="SignalP"/>
    </source>
</evidence>
<feature type="compositionally biased region" description="Pro residues" evidence="1">
    <location>
        <begin position="201"/>
        <end position="325"/>
    </location>
</feature>
<feature type="region of interest" description="Disordered" evidence="1">
    <location>
        <begin position="196"/>
        <end position="331"/>
    </location>
</feature>
<proteinExistence type="predicted"/>
<evidence type="ECO:0000259" key="3">
    <source>
        <dbReference type="PROSITE" id="PS50927"/>
    </source>
</evidence>
<dbReference type="PRINTS" id="PR01217">
    <property type="entry name" value="PRICHEXTENSN"/>
</dbReference>
<gene>
    <name evidence="4" type="ORF">VaNZ11_003567</name>
</gene>
<dbReference type="InterPro" id="IPR036426">
    <property type="entry name" value="Bulb-type_lectin_dom_sf"/>
</dbReference>
<organism evidence="4 5">
    <name type="scientific">Volvox africanus</name>
    <dbReference type="NCBI Taxonomy" id="51714"/>
    <lineage>
        <taxon>Eukaryota</taxon>
        <taxon>Viridiplantae</taxon>
        <taxon>Chlorophyta</taxon>
        <taxon>core chlorophytes</taxon>
        <taxon>Chlorophyceae</taxon>
        <taxon>CS clade</taxon>
        <taxon>Chlamydomonadales</taxon>
        <taxon>Volvocaceae</taxon>
        <taxon>Volvox</taxon>
    </lineage>
</organism>
<dbReference type="Proteomes" id="UP001165090">
    <property type="component" value="Unassembled WGS sequence"/>
</dbReference>
<keyword evidence="2" id="KW-0732">Signal</keyword>
<evidence type="ECO:0000256" key="1">
    <source>
        <dbReference type="SAM" id="MobiDB-lite"/>
    </source>
</evidence>
<accession>A0ABQ5RVM2</accession>
<feature type="signal peptide" evidence="2">
    <location>
        <begin position="1"/>
        <end position="27"/>
    </location>
</feature>
<sequence length="355" mass="36165">MSSTVHPLCAAALSIVVLLAFTTGGQSFHEDDGGAESVASAVIQAMGSTAVSHPAKNKGRSLSASLATVPGSWSEDVPMASWDDYLNSPGNTYQLTLLQFVTDLSIVNMATNAVVWAVSRLVSYPPGCIISKAMLQSSDANLVVNCFYTGDPTPVPVWTTAVPTASKPVGPYTVKLMDDGSLQLVAENSGNQLVYWSSVGLPPPPPTSPPTSPPPPPSPPSPPPPSPPPPSPSPPPPSPPPPSPSPPPPSPPPPSPPPPSPPPPSPSPPPPSPPPPSPTPPSPSPPPPSPPPPSPTPPSPSPPPPSPPPPSPTPPSPPPSSPPPRGSSFTNWPLSIWRLATSFAVCAGMAWLWSP</sequence>
<evidence type="ECO:0000313" key="5">
    <source>
        <dbReference type="Proteomes" id="UP001165090"/>
    </source>
</evidence>
<feature type="chain" id="PRO_5046458887" description="Bulb-type lectin domain-containing protein" evidence="2">
    <location>
        <begin position="28"/>
        <end position="355"/>
    </location>
</feature>
<comment type="caution">
    <text evidence="4">The sequence shown here is derived from an EMBL/GenBank/DDBJ whole genome shotgun (WGS) entry which is preliminary data.</text>
</comment>
<dbReference type="Gene3D" id="2.90.10.10">
    <property type="entry name" value="Bulb-type lectin domain"/>
    <property type="match status" value="1"/>
</dbReference>
<protein>
    <recommendedName>
        <fullName evidence="3">Bulb-type lectin domain-containing protein</fullName>
    </recommendedName>
</protein>
<name>A0ABQ5RVM2_9CHLO</name>